<dbReference type="Gene3D" id="1.10.1040.10">
    <property type="entry name" value="N-(1-d-carboxylethyl)-l-norvaline Dehydrogenase, domain 2"/>
    <property type="match status" value="1"/>
</dbReference>
<keyword evidence="6" id="KW-1185">Reference proteome</keyword>
<feature type="domain" description="Mannitol dehydrogenase N-terminal" evidence="3">
    <location>
        <begin position="30"/>
        <end position="278"/>
    </location>
</feature>
<dbReference type="InterPro" id="IPR023027">
    <property type="entry name" value="Mannitol_DH_CS"/>
</dbReference>
<dbReference type="InterPro" id="IPR013328">
    <property type="entry name" value="6PGD_dom2"/>
</dbReference>
<dbReference type="SUPFAM" id="SSF51735">
    <property type="entry name" value="NAD(P)-binding Rossmann-fold domains"/>
    <property type="match status" value="1"/>
</dbReference>
<dbReference type="GO" id="GO:0016491">
    <property type="term" value="F:oxidoreductase activity"/>
    <property type="evidence" value="ECO:0007669"/>
    <property type="project" value="UniProtKB-KW"/>
</dbReference>
<accession>A0ABV3R3J3</accession>
<dbReference type="InterPro" id="IPR013118">
    <property type="entry name" value="Mannitol_DH_C"/>
</dbReference>
<dbReference type="Proteomes" id="UP001556196">
    <property type="component" value="Unassembled WGS sequence"/>
</dbReference>
<dbReference type="InterPro" id="IPR036291">
    <property type="entry name" value="NAD(P)-bd_dom_sf"/>
</dbReference>
<dbReference type="Gene3D" id="3.40.50.720">
    <property type="entry name" value="NAD(P)-binding Rossmann-like Domain"/>
    <property type="match status" value="1"/>
</dbReference>
<dbReference type="PANTHER" id="PTHR43362:SF1">
    <property type="entry name" value="MANNITOL DEHYDROGENASE 2-RELATED"/>
    <property type="match status" value="1"/>
</dbReference>
<comment type="caution">
    <text evidence="5">The sequence shown here is derived from an EMBL/GenBank/DDBJ whole genome shotgun (WGS) entry which is preliminary data.</text>
</comment>
<keyword evidence="2" id="KW-0520">NAD</keyword>
<dbReference type="InterPro" id="IPR000669">
    <property type="entry name" value="Mannitol_DH"/>
</dbReference>
<protein>
    <submittedName>
        <fullName evidence="5">Mannitol dehydrogenase family protein</fullName>
        <ecNumber evidence="5">1.1.1.-</ecNumber>
    </submittedName>
</protein>
<dbReference type="PRINTS" id="PR00084">
    <property type="entry name" value="MTLDHDRGNASE"/>
</dbReference>
<dbReference type="RefSeq" id="WP_367724499.1">
    <property type="nucleotide sequence ID" value="NZ_JBFOCI010000004.1"/>
</dbReference>
<gene>
    <name evidence="5" type="ORF">ABUE31_15170</name>
</gene>
<dbReference type="SUPFAM" id="SSF48179">
    <property type="entry name" value="6-phosphogluconate dehydrogenase C-terminal domain-like"/>
    <property type="match status" value="1"/>
</dbReference>
<feature type="domain" description="Mannitol dehydrogenase C-terminal" evidence="4">
    <location>
        <begin position="287"/>
        <end position="476"/>
    </location>
</feature>
<dbReference type="EMBL" id="JBFOCI010000004">
    <property type="protein sequence ID" value="MEW9807333.1"/>
    <property type="molecule type" value="Genomic_DNA"/>
</dbReference>
<name>A0ABV3R3J3_9HYPH</name>
<dbReference type="InterPro" id="IPR008927">
    <property type="entry name" value="6-PGluconate_DH-like_C_sf"/>
</dbReference>
<evidence type="ECO:0000313" key="5">
    <source>
        <dbReference type="EMBL" id="MEW9807333.1"/>
    </source>
</evidence>
<dbReference type="PROSITE" id="PS00974">
    <property type="entry name" value="MANNITOL_DHGENASE"/>
    <property type="match status" value="1"/>
</dbReference>
<keyword evidence="1 5" id="KW-0560">Oxidoreductase</keyword>
<evidence type="ECO:0000256" key="2">
    <source>
        <dbReference type="ARBA" id="ARBA00023027"/>
    </source>
</evidence>
<evidence type="ECO:0000259" key="3">
    <source>
        <dbReference type="Pfam" id="PF01232"/>
    </source>
</evidence>
<organism evidence="5 6">
    <name type="scientific">Mesorhizobium marinum</name>
    <dbReference type="NCBI Taxonomy" id="3228790"/>
    <lineage>
        <taxon>Bacteria</taxon>
        <taxon>Pseudomonadati</taxon>
        <taxon>Pseudomonadota</taxon>
        <taxon>Alphaproteobacteria</taxon>
        <taxon>Hyphomicrobiales</taxon>
        <taxon>Phyllobacteriaceae</taxon>
        <taxon>Mesorhizobium</taxon>
    </lineage>
</organism>
<dbReference type="Pfam" id="PF01232">
    <property type="entry name" value="Mannitol_dh"/>
    <property type="match status" value="1"/>
</dbReference>
<evidence type="ECO:0000259" key="4">
    <source>
        <dbReference type="Pfam" id="PF08125"/>
    </source>
</evidence>
<dbReference type="PANTHER" id="PTHR43362">
    <property type="entry name" value="MANNITOL DEHYDROGENASE DSF1-RELATED"/>
    <property type="match status" value="1"/>
</dbReference>
<dbReference type="EC" id="1.1.1.-" evidence="5"/>
<dbReference type="InterPro" id="IPR013131">
    <property type="entry name" value="Mannitol_DH_N"/>
</dbReference>
<evidence type="ECO:0000313" key="6">
    <source>
        <dbReference type="Proteomes" id="UP001556196"/>
    </source>
</evidence>
<proteinExistence type="predicted"/>
<evidence type="ECO:0000256" key="1">
    <source>
        <dbReference type="ARBA" id="ARBA00023002"/>
    </source>
</evidence>
<reference evidence="5 6" key="1">
    <citation type="submission" date="2024-06" db="EMBL/GenBank/DDBJ databases">
        <authorList>
            <person name="Tuo L."/>
        </authorList>
    </citation>
    <scope>NUCLEOTIDE SEQUENCE [LARGE SCALE GENOMIC DNA]</scope>
    <source>
        <strain evidence="5 6">ZMM04-5</strain>
    </source>
</reference>
<sequence>MAVSLSLANLAKLPPDVARPGYERNALKAGILHFGVGNFHRAHLQVYLDRLMNGGRDLDFAVLGAGVTPYDLRMRDALAGQDWLTTVVEQSADRSAARVTGVMTGFVPPMDGRAIVAALSDPAIRIVSLTVTEGGYFVNPSTGRFDPGHPAIVADARDAGEPKTVFGLILAGLKARRAAGVAPFTVMSCDNVPHNGKVCRDAVAGLAAAQDPAFADWVRGNVAFPNAMVDRIAPATSDRERAITRDAFGIEDAWPVFCEDFIQWVVEDDFPAGRPAFEEVGAEFVTDVTPWEMMKIRILNGGHAIIAYPSGLMDIHFVHEGMEDPLVRAFLQKVEREEVIPVVPPVPGTDLDGYFRKVEERCLNPKIGDTIRRLCLDGSNRQPKFIIPTIADRLKAGHGIEGLALASALWCRYCAGTTDSGAVIEPNDPNWERLAAAAAAARSEPSAWLGMRDIYGDVGESAVFAAAFARHLVALWAGGARATLQRYLTGA</sequence>
<dbReference type="InterPro" id="IPR050988">
    <property type="entry name" value="Mannitol_DH/Oxidoreductase"/>
</dbReference>
<dbReference type="Pfam" id="PF08125">
    <property type="entry name" value="Mannitol_dh_C"/>
    <property type="match status" value="1"/>
</dbReference>